<proteinExistence type="predicted"/>
<dbReference type="Proteomes" id="UP000309215">
    <property type="component" value="Unassembled WGS sequence"/>
</dbReference>
<reference evidence="2 3" key="1">
    <citation type="submission" date="2019-04" db="EMBL/GenBank/DDBJ databases">
        <authorList>
            <person name="Li Y."/>
            <person name="Wang J."/>
        </authorList>
    </citation>
    <scope>NUCLEOTIDE SEQUENCE [LARGE SCALE GENOMIC DNA]</scope>
    <source>
        <strain evidence="2 3">DSM 14668</strain>
    </source>
</reference>
<evidence type="ECO:0000256" key="1">
    <source>
        <dbReference type="SAM" id="MobiDB-lite"/>
    </source>
</evidence>
<keyword evidence="3" id="KW-1185">Reference proteome</keyword>
<dbReference type="AlphaFoldDB" id="A0A4U1J0Y5"/>
<protein>
    <recommendedName>
        <fullName evidence="4">DUF1285 domain-containing protein</fullName>
    </recommendedName>
</protein>
<feature type="region of interest" description="Disordered" evidence="1">
    <location>
        <begin position="1"/>
        <end position="20"/>
    </location>
</feature>
<sequence length="165" mass="18438">MKPGDHPDFYRLAPPPGTSRESTIVLDREGRFWHDGARVDHPALEEALHRWIARHPEDGRLILTNGYDWCYFRAEETPFVVRFVRVEDEGRGALLVLSDGTEERLDPRVLSVSSDGVVFARVKEGAEDARFSRHAQAGLAPLLVSAEPPIVRVGDVSAELSERAV</sequence>
<comment type="caution">
    <text evidence="2">The sequence shown here is derived from an EMBL/GenBank/DDBJ whole genome shotgun (WGS) entry which is preliminary data.</text>
</comment>
<organism evidence="2 3">
    <name type="scientific">Polyangium fumosum</name>
    <dbReference type="NCBI Taxonomy" id="889272"/>
    <lineage>
        <taxon>Bacteria</taxon>
        <taxon>Pseudomonadati</taxon>
        <taxon>Myxococcota</taxon>
        <taxon>Polyangia</taxon>
        <taxon>Polyangiales</taxon>
        <taxon>Polyangiaceae</taxon>
        <taxon>Polyangium</taxon>
    </lineage>
</organism>
<accession>A0A4U1J0Y5</accession>
<gene>
    <name evidence="2" type="ORF">E8A74_33615</name>
</gene>
<evidence type="ECO:0000313" key="2">
    <source>
        <dbReference type="EMBL" id="TKD00666.1"/>
    </source>
</evidence>
<evidence type="ECO:0008006" key="4">
    <source>
        <dbReference type="Google" id="ProtNLM"/>
    </source>
</evidence>
<dbReference type="OrthoDB" id="5514161at2"/>
<evidence type="ECO:0000313" key="3">
    <source>
        <dbReference type="Proteomes" id="UP000309215"/>
    </source>
</evidence>
<name>A0A4U1J0Y5_9BACT</name>
<dbReference type="EMBL" id="SSMQ01000045">
    <property type="protein sequence ID" value="TKD00666.1"/>
    <property type="molecule type" value="Genomic_DNA"/>
</dbReference>
<dbReference type="RefSeq" id="WP_136933219.1">
    <property type="nucleotide sequence ID" value="NZ_SSMQ01000045.1"/>
</dbReference>